<protein>
    <submittedName>
        <fullName evidence="2">Uncharacterized protein</fullName>
    </submittedName>
</protein>
<proteinExistence type="predicted"/>
<keyword evidence="3" id="KW-1185">Reference proteome</keyword>
<dbReference type="Proteomes" id="UP000234881">
    <property type="component" value="Unassembled WGS sequence"/>
</dbReference>
<evidence type="ECO:0000256" key="1">
    <source>
        <dbReference type="SAM" id="SignalP"/>
    </source>
</evidence>
<feature type="chain" id="PRO_5014691637" evidence="1">
    <location>
        <begin position="32"/>
        <end position="199"/>
    </location>
</feature>
<name>A0A2N5XP32_9HYPH</name>
<evidence type="ECO:0000313" key="2">
    <source>
        <dbReference type="EMBL" id="PLW76301.1"/>
    </source>
</evidence>
<evidence type="ECO:0000313" key="3">
    <source>
        <dbReference type="Proteomes" id="UP000234881"/>
    </source>
</evidence>
<keyword evidence="1" id="KW-0732">Signal</keyword>
<dbReference type="RefSeq" id="WP_146006479.1">
    <property type="nucleotide sequence ID" value="NZ_JBFHIU010000010.1"/>
</dbReference>
<comment type="caution">
    <text evidence="2">The sequence shown here is derived from an EMBL/GenBank/DDBJ whole genome shotgun (WGS) entry which is preliminary data.</text>
</comment>
<accession>A0A2N5XP32</accession>
<dbReference type="EMBL" id="PKUQ01000031">
    <property type="protein sequence ID" value="PLW76301.1"/>
    <property type="molecule type" value="Genomic_DNA"/>
</dbReference>
<reference evidence="2 3" key="1">
    <citation type="submission" date="2018-01" db="EMBL/GenBank/DDBJ databases">
        <title>The draft genome sequence of Cohaesibacter sp. H1304.</title>
        <authorList>
            <person name="Wang N.-N."/>
            <person name="Du Z.-J."/>
        </authorList>
    </citation>
    <scope>NUCLEOTIDE SEQUENCE [LARGE SCALE GENOMIC DNA]</scope>
    <source>
        <strain evidence="2 3">H1304</strain>
    </source>
</reference>
<gene>
    <name evidence="2" type="ORF">C0081_15520</name>
</gene>
<dbReference type="AlphaFoldDB" id="A0A2N5XP32"/>
<organism evidence="2 3">
    <name type="scientific">Cohaesibacter celericrescens</name>
    <dbReference type="NCBI Taxonomy" id="2067669"/>
    <lineage>
        <taxon>Bacteria</taxon>
        <taxon>Pseudomonadati</taxon>
        <taxon>Pseudomonadota</taxon>
        <taxon>Alphaproteobacteria</taxon>
        <taxon>Hyphomicrobiales</taxon>
        <taxon>Cohaesibacteraceae</taxon>
    </lineage>
</organism>
<sequence>MIILNPVKFMGFVAGTSLFASYCLLSNPAHSAEISYQYSKLDEGSCMSLIVNEEEGYSEQVCKGVDGIAVFVAEGDLRMSVAYRNQAATDRYFTFGGFNRVGDVVEWRLSDEEGYAKPYATILRWYVSVGEPKDKQALVVSKIADDDFCIAGFVDASANKNANELARSIADGVARSFVCGQDKPQWYGETGVLATALLQ</sequence>
<dbReference type="OrthoDB" id="7427667at2"/>
<feature type="signal peptide" evidence="1">
    <location>
        <begin position="1"/>
        <end position="31"/>
    </location>
</feature>